<feature type="region of interest" description="Disordered" evidence="1">
    <location>
        <begin position="58"/>
        <end position="86"/>
    </location>
</feature>
<evidence type="ECO:0000313" key="3">
    <source>
        <dbReference type="Proteomes" id="UP000282971"/>
    </source>
</evidence>
<dbReference type="Proteomes" id="UP000282971">
    <property type="component" value="Unassembled WGS sequence"/>
</dbReference>
<dbReference type="AlphaFoldDB" id="A0A437M116"/>
<reference evidence="2 3" key="1">
    <citation type="submission" date="2019-01" db="EMBL/GenBank/DDBJ databases">
        <authorList>
            <person name="Chen W.-M."/>
        </authorList>
    </citation>
    <scope>NUCLEOTIDE SEQUENCE [LARGE SCALE GENOMIC DNA]</scope>
    <source>
        <strain evidence="2 3">CCP-7</strain>
    </source>
</reference>
<evidence type="ECO:0000313" key="2">
    <source>
        <dbReference type="EMBL" id="RVT91292.1"/>
    </source>
</evidence>
<proteinExistence type="predicted"/>
<organism evidence="2 3">
    <name type="scientific">Sphingomonas crocodyli</name>
    <dbReference type="NCBI Taxonomy" id="1979270"/>
    <lineage>
        <taxon>Bacteria</taxon>
        <taxon>Pseudomonadati</taxon>
        <taxon>Pseudomonadota</taxon>
        <taxon>Alphaproteobacteria</taxon>
        <taxon>Sphingomonadales</taxon>
        <taxon>Sphingomonadaceae</taxon>
        <taxon>Sphingomonas</taxon>
    </lineage>
</organism>
<dbReference type="EMBL" id="SACN01000002">
    <property type="protein sequence ID" value="RVT91292.1"/>
    <property type="molecule type" value="Genomic_DNA"/>
</dbReference>
<dbReference type="RefSeq" id="WP_127745304.1">
    <property type="nucleotide sequence ID" value="NZ_SACN01000002.1"/>
</dbReference>
<sequence length="100" mass="11474">MLQFTTSTQITDAYPDLIAEGVRARFAKVVWGDWPTDFCEAQREAFAQWERLRSRELATEEKAEGRRRRSPSIHKKQLRAARRKDAAAHGFVLTDVIGQA</sequence>
<comment type="caution">
    <text evidence="2">The sequence shown here is derived from an EMBL/GenBank/DDBJ whole genome shotgun (WGS) entry which is preliminary data.</text>
</comment>
<evidence type="ECO:0000256" key="1">
    <source>
        <dbReference type="SAM" id="MobiDB-lite"/>
    </source>
</evidence>
<protein>
    <submittedName>
        <fullName evidence="2">Uncharacterized protein</fullName>
    </submittedName>
</protein>
<feature type="compositionally biased region" description="Basic residues" evidence="1">
    <location>
        <begin position="65"/>
        <end position="82"/>
    </location>
</feature>
<gene>
    <name evidence="2" type="ORF">EOD43_17450</name>
</gene>
<name>A0A437M116_9SPHN</name>
<keyword evidence="3" id="KW-1185">Reference proteome</keyword>
<accession>A0A437M116</accession>